<comment type="similarity">
    <text evidence="2">Belongs to the PPR family. P subfamily.</text>
</comment>
<evidence type="ECO:0000256" key="1">
    <source>
        <dbReference type="ARBA" id="ARBA00004173"/>
    </source>
</evidence>
<keyword evidence="3" id="KW-0479">Metal-binding</keyword>
<keyword evidence="10" id="KW-1185">Reference proteome</keyword>
<dbReference type="InterPro" id="IPR031595">
    <property type="entry name" value="PRORP_C"/>
</dbReference>
<dbReference type="Gene3D" id="3.40.50.11980">
    <property type="match status" value="1"/>
</dbReference>
<evidence type="ECO:0000259" key="8">
    <source>
        <dbReference type="Pfam" id="PF16953"/>
    </source>
</evidence>
<evidence type="ECO:0000256" key="2">
    <source>
        <dbReference type="ARBA" id="ARBA00007626"/>
    </source>
</evidence>
<dbReference type="InParanoid" id="D8M506"/>
<dbReference type="EMBL" id="FN668655">
    <property type="protein sequence ID" value="CBK23145.2"/>
    <property type="molecule type" value="Genomic_DNA"/>
</dbReference>
<dbReference type="SUPFAM" id="SSF52374">
    <property type="entry name" value="Nucleotidylyl transferase"/>
    <property type="match status" value="1"/>
</dbReference>
<gene>
    <name evidence="9" type="ORF">GSBLH_T00007109001</name>
</gene>
<keyword evidence="5" id="KW-0862">Zinc</keyword>
<dbReference type="Pfam" id="PF16953">
    <property type="entry name" value="PRORP"/>
    <property type="match status" value="1"/>
</dbReference>
<dbReference type="PANTHER" id="PTHR13547:SF1">
    <property type="entry name" value="MITOCHONDRIAL RIBONUCLEASE P CATALYTIC SUBUNIT"/>
    <property type="match status" value="1"/>
</dbReference>
<evidence type="ECO:0000256" key="7">
    <source>
        <dbReference type="ARBA" id="ARBA00023128"/>
    </source>
</evidence>
<evidence type="ECO:0000256" key="6">
    <source>
        <dbReference type="ARBA" id="ARBA00022946"/>
    </source>
</evidence>
<keyword evidence="6" id="KW-0809">Transit peptide</keyword>
<dbReference type="GO" id="GO:0005739">
    <property type="term" value="C:mitochondrion"/>
    <property type="evidence" value="ECO:0007669"/>
    <property type="project" value="UniProtKB-SubCell"/>
</dbReference>
<sequence length="264" mass="31309">MQPCDIVDSGECTHCGKQMQRIILPTAEKLELASEIEQVIQQRSGFDRMKRSKEGDGERMENFRRFKAFLEANGPFDIFIDGANIAHYKQNFEGGTFNYQQIDMIASYLQQQGYKVLIVLHEHHFDQPTTDLPERWLEQKLAYKVVKGNNDDWYWMYAALSSRNDAMILSNDKMRDHFFQIHNDLRFQAWREYSQIYYDIWTDIEKKKFVLTFPKKFTQSIQENLAGFHIPFGKIEENVKQVKHYFCLLDSRLTENKHSCCSIM</sequence>
<keyword evidence="4" id="KW-0378">Hydrolase</keyword>
<reference evidence="9" key="1">
    <citation type="submission" date="2010-02" db="EMBL/GenBank/DDBJ databases">
        <title>Sequencing and annotation of the Blastocystis hominis genome.</title>
        <authorList>
            <person name="Wincker P."/>
        </authorList>
    </citation>
    <scope>NUCLEOTIDE SEQUENCE</scope>
    <source>
        <strain evidence="9">Singapore isolate B</strain>
    </source>
</reference>
<dbReference type="PANTHER" id="PTHR13547">
    <property type="match status" value="1"/>
</dbReference>
<evidence type="ECO:0000256" key="4">
    <source>
        <dbReference type="ARBA" id="ARBA00022801"/>
    </source>
</evidence>
<dbReference type="GO" id="GO:0004526">
    <property type="term" value="F:ribonuclease P activity"/>
    <property type="evidence" value="ECO:0007669"/>
    <property type="project" value="TreeGrafter"/>
</dbReference>
<feature type="domain" description="PRORP" evidence="8">
    <location>
        <begin position="7"/>
        <end position="236"/>
    </location>
</feature>
<dbReference type="Proteomes" id="UP000008312">
    <property type="component" value="Unassembled WGS sequence"/>
</dbReference>
<evidence type="ECO:0000256" key="3">
    <source>
        <dbReference type="ARBA" id="ARBA00022723"/>
    </source>
</evidence>
<evidence type="ECO:0000313" key="9">
    <source>
        <dbReference type="EMBL" id="CBK23145.2"/>
    </source>
</evidence>
<dbReference type="OrthoDB" id="46913at2759"/>
<dbReference type="AlphaFoldDB" id="D8M506"/>
<accession>D8M506</accession>
<dbReference type="GO" id="GO:0046872">
    <property type="term" value="F:metal ion binding"/>
    <property type="evidence" value="ECO:0007669"/>
    <property type="project" value="UniProtKB-KW"/>
</dbReference>
<dbReference type="GeneID" id="24923233"/>
<keyword evidence="7" id="KW-0496">Mitochondrion</keyword>
<comment type="subcellular location">
    <subcellularLocation>
        <location evidence="1">Mitochondrion</location>
    </subcellularLocation>
</comment>
<evidence type="ECO:0000256" key="5">
    <source>
        <dbReference type="ARBA" id="ARBA00022833"/>
    </source>
</evidence>
<dbReference type="RefSeq" id="XP_012897193.1">
    <property type="nucleotide sequence ID" value="XM_013041739.1"/>
</dbReference>
<proteinExistence type="inferred from homology"/>
<protein>
    <recommendedName>
        <fullName evidence="8">PRORP domain-containing protein</fullName>
    </recommendedName>
</protein>
<dbReference type="GO" id="GO:0001682">
    <property type="term" value="P:tRNA 5'-leader removal"/>
    <property type="evidence" value="ECO:0007669"/>
    <property type="project" value="TreeGrafter"/>
</dbReference>
<evidence type="ECO:0000313" key="10">
    <source>
        <dbReference type="Proteomes" id="UP000008312"/>
    </source>
</evidence>
<name>D8M506_BLAHO</name>
<organism evidence="9">
    <name type="scientific">Blastocystis hominis</name>
    <dbReference type="NCBI Taxonomy" id="12968"/>
    <lineage>
        <taxon>Eukaryota</taxon>
        <taxon>Sar</taxon>
        <taxon>Stramenopiles</taxon>
        <taxon>Bigyra</taxon>
        <taxon>Opalozoa</taxon>
        <taxon>Opalinata</taxon>
        <taxon>Blastocystidae</taxon>
        <taxon>Blastocystis</taxon>
    </lineage>
</organism>